<evidence type="ECO:0000313" key="4">
    <source>
        <dbReference type="EMBL" id="PRX15713.1"/>
    </source>
</evidence>
<evidence type="ECO:0000313" key="5">
    <source>
        <dbReference type="Proteomes" id="UP000028531"/>
    </source>
</evidence>
<dbReference type="OrthoDB" id="1467485at2"/>
<organism evidence="3 5">
    <name type="scientific">Nonlabens ulvanivorans</name>
    <name type="common">Persicivirga ulvanivorans</name>
    <dbReference type="NCBI Taxonomy" id="906888"/>
    <lineage>
        <taxon>Bacteria</taxon>
        <taxon>Pseudomonadati</taxon>
        <taxon>Bacteroidota</taxon>
        <taxon>Flavobacteriia</taxon>
        <taxon>Flavobacteriales</taxon>
        <taxon>Flavobacteriaceae</taxon>
        <taxon>Nonlabens</taxon>
    </lineage>
</organism>
<dbReference type="Proteomes" id="UP000239997">
    <property type="component" value="Unassembled WGS sequence"/>
</dbReference>
<feature type="domain" description="Outer membrane protein beta-barrel" evidence="2">
    <location>
        <begin position="40"/>
        <end position="207"/>
    </location>
</feature>
<reference evidence="3 5" key="1">
    <citation type="submission" date="2014-07" db="EMBL/GenBank/DDBJ databases">
        <title>Draft genome sequence of Nonlabens ulvanivorans, an ulvan degrading bacterium.</title>
        <authorList>
            <person name="Kopel M."/>
            <person name="Helbert W."/>
            <person name="Henrissat B."/>
            <person name="Doniger T."/>
            <person name="Banin E."/>
        </authorList>
    </citation>
    <scope>NUCLEOTIDE SEQUENCE [LARGE SCALE GENOMIC DNA]</scope>
    <source>
        <strain evidence="3 5">PLR</strain>
    </source>
</reference>
<dbReference type="InterPro" id="IPR025665">
    <property type="entry name" value="Beta-barrel_OMP_2"/>
</dbReference>
<keyword evidence="6" id="KW-1185">Reference proteome</keyword>
<keyword evidence="1" id="KW-0732">Signal</keyword>
<evidence type="ECO:0000256" key="1">
    <source>
        <dbReference type="SAM" id="SignalP"/>
    </source>
</evidence>
<dbReference type="EMBL" id="PVNA01000001">
    <property type="protein sequence ID" value="PRX15713.1"/>
    <property type="molecule type" value="Genomic_DNA"/>
</dbReference>
<evidence type="ECO:0000259" key="2">
    <source>
        <dbReference type="Pfam" id="PF13568"/>
    </source>
</evidence>
<proteinExistence type="predicted"/>
<reference evidence="4 6" key="2">
    <citation type="submission" date="2018-03" db="EMBL/GenBank/DDBJ databases">
        <title>Genomic Encyclopedia of Archaeal and Bacterial Type Strains, Phase II (KMG-II): from individual species to whole genera.</title>
        <authorList>
            <person name="Goeker M."/>
        </authorList>
    </citation>
    <scope>NUCLEOTIDE SEQUENCE [LARGE SCALE GENOMIC DNA]</scope>
    <source>
        <strain evidence="4 6">DSM 22727</strain>
    </source>
</reference>
<evidence type="ECO:0000313" key="6">
    <source>
        <dbReference type="Proteomes" id="UP000239997"/>
    </source>
</evidence>
<gene>
    <name evidence="3" type="ORF">IL45_12055</name>
    <name evidence="4" type="ORF">LY02_00936</name>
</gene>
<dbReference type="SUPFAM" id="SSF56925">
    <property type="entry name" value="OMPA-like"/>
    <property type="match status" value="1"/>
</dbReference>
<dbReference type="InterPro" id="IPR011250">
    <property type="entry name" value="OMP/PagP_B-barrel"/>
</dbReference>
<dbReference type="Proteomes" id="UP000028531">
    <property type="component" value="Unassembled WGS sequence"/>
</dbReference>
<feature type="signal peptide" evidence="1">
    <location>
        <begin position="1"/>
        <end position="19"/>
    </location>
</feature>
<dbReference type="RefSeq" id="WP_036585329.1">
    <property type="nucleotide sequence ID" value="NZ_JBDUVK010000159.1"/>
</dbReference>
<name>A0A084JV74_NONUL</name>
<dbReference type="EMBL" id="JPJI01000032">
    <property type="protein sequence ID" value="KEZ92858.1"/>
    <property type="molecule type" value="Genomic_DNA"/>
</dbReference>
<feature type="chain" id="PRO_5001777564" evidence="1">
    <location>
        <begin position="20"/>
        <end position="237"/>
    </location>
</feature>
<comment type="caution">
    <text evidence="3">The sequence shown here is derived from an EMBL/GenBank/DDBJ whole genome shotgun (WGS) entry which is preliminary data.</text>
</comment>
<dbReference type="AlphaFoldDB" id="A0A084JV74"/>
<dbReference type="Pfam" id="PF13568">
    <property type="entry name" value="OMP_b-brl_2"/>
    <property type="match status" value="1"/>
</dbReference>
<evidence type="ECO:0000313" key="3">
    <source>
        <dbReference type="EMBL" id="KEZ92858.1"/>
    </source>
</evidence>
<sequence length="237" mass="27095">MRSILILISLMIGFQVASAQSVKEKISNDATGGQGQIDEKRYTWGYFLGLNSYDYKFDYNEVTDDIFVETSMGFNVGLIGDLKINNYINLRLEPGISFVTRTLNFEDPSFTMPGDFEREVTSTYINVPLLVKFSTKRLNNWKPFIVGGASWSRNLSSNEENPNDNSANQFRQVTNVFNYELGFGIDFYLYYFKFTPSIRGVFAINDELVRDVDPNSPYTGNISSMQSRGIFLNFTFQ</sequence>
<accession>A0A084JV74</accession>
<protein>
    <submittedName>
        <fullName evidence="3">PorT protein</fullName>
    </submittedName>
</protein>